<protein>
    <submittedName>
        <fullName evidence="6">Uncharacterized protein</fullName>
    </submittedName>
</protein>
<reference evidence="6 7" key="1">
    <citation type="submission" date="2017-03" db="EMBL/GenBank/DDBJ databases">
        <title>Genomes of endolithic fungi from Antarctica.</title>
        <authorList>
            <person name="Coleine C."/>
            <person name="Masonjones S."/>
            <person name="Stajich J.E."/>
        </authorList>
    </citation>
    <scope>NUCLEOTIDE SEQUENCE [LARGE SCALE GENOMIC DNA]</scope>
    <source>
        <strain evidence="6 7">CCFEE 6314</strain>
    </source>
</reference>
<sequence>MTVSESTRSSGSGLVSLLPLSGLITKPALIPAIFLLAFCCYVVYEVYFSPLANIPGPLVARFTNFWWLRVVLRRKVHLDTIELHRQYGPLVRIGPNEVSVADLEAFKIIYGAGKSYNKSEFYRPFKAKLKWNLTAEQDEKVHAFNRRQVSQTYSMASTKTLEVYVDNVVKFFLDYLSKDVDKKIDLGRALQYFAIDSITEISFSKRWGFIENGDVGGILALSKVVLASGAWIGVIPWLYHIHQFFAPVIGNWLGATRRSTEFGGLATRTIAEHKEQEHNHKDICTYLQEIRRKKPDSFSEHGLVDVLTSNIFAGSDTTAIALRAMIYYLLTSPEALKRFLDELNERHAAGAISEYTRFEEAEAWPYLQAVMYEALRLHPPFAINLPRVVPAGGLPVGEHFLPEGTIVGSNAWVIHRQETAFGDEADKFRPERWLDPVRKAEMHVVWLEMSKLLPSLFLRFNIRLADPTKAMPVKNYFLAFQEGPEVILSPKTA</sequence>
<evidence type="ECO:0000256" key="1">
    <source>
        <dbReference type="ARBA" id="ARBA00001971"/>
    </source>
</evidence>
<dbReference type="InterPro" id="IPR050121">
    <property type="entry name" value="Cytochrome_P450_monoxygenase"/>
</dbReference>
<dbReference type="InterPro" id="IPR001128">
    <property type="entry name" value="Cyt_P450"/>
</dbReference>
<dbReference type="GO" id="GO:0004497">
    <property type="term" value="F:monooxygenase activity"/>
    <property type="evidence" value="ECO:0007669"/>
    <property type="project" value="InterPro"/>
</dbReference>
<dbReference type="GO" id="GO:0020037">
    <property type="term" value="F:heme binding"/>
    <property type="evidence" value="ECO:0007669"/>
    <property type="project" value="InterPro"/>
</dbReference>
<evidence type="ECO:0000256" key="4">
    <source>
        <dbReference type="ARBA" id="ARBA00023004"/>
    </source>
</evidence>
<dbReference type="Pfam" id="PF00067">
    <property type="entry name" value="p450"/>
    <property type="match status" value="1"/>
</dbReference>
<accession>A0A438MXC9</accession>
<dbReference type="GO" id="GO:0016705">
    <property type="term" value="F:oxidoreductase activity, acting on paired donors, with incorporation or reduction of molecular oxygen"/>
    <property type="evidence" value="ECO:0007669"/>
    <property type="project" value="InterPro"/>
</dbReference>
<feature type="transmembrane region" description="Helical" evidence="5">
    <location>
        <begin position="28"/>
        <end position="48"/>
    </location>
</feature>
<evidence type="ECO:0000256" key="3">
    <source>
        <dbReference type="ARBA" id="ARBA00022723"/>
    </source>
</evidence>
<keyword evidence="5" id="KW-0472">Membrane</keyword>
<dbReference type="OrthoDB" id="3934656at2759"/>
<comment type="caution">
    <text evidence="6">The sequence shown here is derived from an EMBL/GenBank/DDBJ whole genome shotgun (WGS) entry which is preliminary data.</text>
</comment>
<evidence type="ECO:0000313" key="6">
    <source>
        <dbReference type="EMBL" id="RVX68357.1"/>
    </source>
</evidence>
<keyword evidence="3" id="KW-0479">Metal-binding</keyword>
<dbReference type="InterPro" id="IPR002401">
    <property type="entry name" value="Cyt_P450_E_grp-I"/>
</dbReference>
<organism evidence="6 7">
    <name type="scientific">Exophiala mesophila</name>
    <name type="common">Black yeast-like fungus</name>
    <dbReference type="NCBI Taxonomy" id="212818"/>
    <lineage>
        <taxon>Eukaryota</taxon>
        <taxon>Fungi</taxon>
        <taxon>Dikarya</taxon>
        <taxon>Ascomycota</taxon>
        <taxon>Pezizomycotina</taxon>
        <taxon>Eurotiomycetes</taxon>
        <taxon>Chaetothyriomycetidae</taxon>
        <taxon>Chaetothyriales</taxon>
        <taxon>Herpotrichiellaceae</taxon>
        <taxon>Exophiala</taxon>
    </lineage>
</organism>
<dbReference type="PANTHER" id="PTHR24305">
    <property type="entry name" value="CYTOCHROME P450"/>
    <property type="match status" value="1"/>
</dbReference>
<feature type="transmembrane region" description="Helical" evidence="5">
    <location>
        <begin position="215"/>
        <end position="239"/>
    </location>
</feature>
<keyword evidence="4" id="KW-0408">Iron</keyword>
<evidence type="ECO:0000256" key="5">
    <source>
        <dbReference type="SAM" id="Phobius"/>
    </source>
</evidence>
<gene>
    <name evidence="6" type="ORF">B0A52_07357</name>
</gene>
<dbReference type="PANTHER" id="PTHR24305:SF232">
    <property type="entry name" value="P450, PUTATIVE (EUROFUNG)-RELATED"/>
    <property type="match status" value="1"/>
</dbReference>
<comment type="similarity">
    <text evidence="2">Belongs to the cytochrome P450 family.</text>
</comment>
<dbReference type="Gene3D" id="1.10.630.10">
    <property type="entry name" value="Cytochrome P450"/>
    <property type="match status" value="1"/>
</dbReference>
<dbReference type="GO" id="GO:0005506">
    <property type="term" value="F:iron ion binding"/>
    <property type="evidence" value="ECO:0007669"/>
    <property type="project" value="InterPro"/>
</dbReference>
<dbReference type="VEuPathDB" id="FungiDB:PV10_06718"/>
<proteinExistence type="inferred from homology"/>
<dbReference type="CDD" id="cd11060">
    <property type="entry name" value="CYP57A1-like"/>
    <property type="match status" value="1"/>
</dbReference>
<dbReference type="EMBL" id="NAJM01000038">
    <property type="protein sequence ID" value="RVX68357.1"/>
    <property type="molecule type" value="Genomic_DNA"/>
</dbReference>
<evidence type="ECO:0000256" key="2">
    <source>
        <dbReference type="ARBA" id="ARBA00010617"/>
    </source>
</evidence>
<comment type="cofactor">
    <cofactor evidence="1">
        <name>heme</name>
        <dbReference type="ChEBI" id="CHEBI:30413"/>
    </cofactor>
</comment>
<dbReference type="PRINTS" id="PR00463">
    <property type="entry name" value="EP450I"/>
</dbReference>
<keyword evidence="5" id="KW-0812">Transmembrane</keyword>
<dbReference type="Proteomes" id="UP000288859">
    <property type="component" value="Unassembled WGS sequence"/>
</dbReference>
<evidence type="ECO:0000313" key="7">
    <source>
        <dbReference type="Proteomes" id="UP000288859"/>
    </source>
</evidence>
<dbReference type="AlphaFoldDB" id="A0A438MXC9"/>
<keyword evidence="5" id="KW-1133">Transmembrane helix</keyword>
<name>A0A438MXC9_EXOME</name>
<dbReference type="SUPFAM" id="SSF48264">
    <property type="entry name" value="Cytochrome P450"/>
    <property type="match status" value="1"/>
</dbReference>
<dbReference type="InterPro" id="IPR036396">
    <property type="entry name" value="Cyt_P450_sf"/>
</dbReference>